<dbReference type="Pfam" id="PF12796">
    <property type="entry name" value="Ank_2"/>
    <property type="match status" value="1"/>
</dbReference>
<protein>
    <submittedName>
        <fullName evidence="4">Ankyrin repeat-containing protein</fullName>
    </submittedName>
</protein>
<evidence type="ECO:0000256" key="2">
    <source>
        <dbReference type="ARBA" id="ARBA00023043"/>
    </source>
</evidence>
<dbReference type="SMART" id="SM00248">
    <property type="entry name" value="ANK"/>
    <property type="match status" value="2"/>
</dbReference>
<accession>A0A1H3EU43</accession>
<keyword evidence="2 3" id="KW-0040">ANK repeat</keyword>
<dbReference type="SUPFAM" id="SSF48403">
    <property type="entry name" value="Ankyrin repeat"/>
    <property type="match status" value="1"/>
</dbReference>
<dbReference type="PROSITE" id="PS50088">
    <property type="entry name" value="ANK_REPEAT"/>
    <property type="match status" value="1"/>
</dbReference>
<dbReference type="InterPro" id="IPR002110">
    <property type="entry name" value="Ankyrin_rpt"/>
</dbReference>
<sequence length="180" mass="20239">MGDLYRELELIEKIKGLKEAGVDLDKNDNEKQQTALHILVKKDNLVGIRVMLREGANPEKQDIYGCTPLCIAAIDGNLNAVKILIDHGANPNIICKRLVRDENCEKKSDTLEGLETKEEYIEDNLFCHVISLAKQKDNSPIVRSRYLSIAKIMVFNGLDLKDLKNKEAAKGYKSIQGLFV</sequence>
<dbReference type="InterPro" id="IPR036770">
    <property type="entry name" value="Ankyrin_rpt-contain_sf"/>
</dbReference>
<dbReference type="PROSITE" id="PS50297">
    <property type="entry name" value="ANK_REP_REGION"/>
    <property type="match status" value="1"/>
</dbReference>
<evidence type="ECO:0000256" key="3">
    <source>
        <dbReference type="PROSITE-ProRule" id="PRU00023"/>
    </source>
</evidence>
<keyword evidence="5" id="KW-1185">Reference proteome</keyword>
<dbReference type="AlphaFoldDB" id="A0A1H3EU43"/>
<proteinExistence type="predicted"/>
<dbReference type="PANTHER" id="PTHR24171">
    <property type="entry name" value="ANKYRIN REPEAT DOMAIN-CONTAINING PROTEIN 39-RELATED"/>
    <property type="match status" value="1"/>
</dbReference>
<feature type="repeat" description="ANK" evidence="3">
    <location>
        <begin position="64"/>
        <end position="96"/>
    </location>
</feature>
<keyword evidence="1" id="KW-0677">Repeat</keyword>
<reference evidence="4 5" key="1">
    <citation type="submission" date="2016-10" db="EMBL/GenBank/DDBJ databases">
        <authorList>
            <person name="de Groot N.N."/>
        </authorList>
    </citation>
    <scope>NUCLEOTIDE SEQUENCE [LARGE SCALE GENOMIC DNA]</scope>
    <source>
        <strain evidence="4 5">DSM 14045</strain>
    </source>
</reference>
<organism evidence="4 5">
    <name type="scientific">Lachnobacterium bovis DSM 14045</name>
    <dbReference type="NCBI Taxonomy" id="1122142"/>
    <lineage>
        <taxon>Bacteria</taxon>
        <taxon>Bacillati</taxon>
        <taxon>Bacillota</taxon>
        <taxon>Clostridia</taxon>
        <taxon>Lachnospirales</taxon>
        <taxon>Lachnospiraceae</taxon>
        <taxon>Lachnobacterium</taxon>
    </lineage>
</organism>
<gene>
    <name evidence="4" type="ORF">SAMN02910414_00011</name>
</gene>
<dbReference type="Proteomes" id="UP000183918">
    <property type="component" value="Unassembled WGS sequence"/>
</dbReference>
<evidence type="ECO:0000313" key="4">
    <source>
        <dbReference type="EMBL" id="SDX82266.1"/>
    </source>
</evidence>
<dbReference type="PANTHER" id="PTHR24171:SF9">
    <property type="entry name" value="ANKYRIN REPEAT DOMAIN-CONTAINING PROTEIN 39"/>
    <property type="match status" value="1"/>
</dbReference>
<evidence type="ECO:0000313" key="5">
    <source>
        <dbReference type="Proteomes" id="UP000183918"/>
    </source>
</evidence>
<dbReference type="Gene3D" id="1.25.40.20">
    <property type="entry name" value="Ankyrin repeat-containing domain"/>
    <property type="match status" value="1"/>
</dbReference>
<dbReference type="EMBL" id="FNPG01000004">
    <property type="protein sequence ID" value="SDX82266.1"/>
    <property type="molecule type" value="Genomic_DNA"/>
</dbReference>
<name>A0A1H3EU43_9FIRM</name>
<dbReference type="RefSeq" id="WP_074714740.1">
    <property type="nucleotide sequence ID" value="NZ_FNPG01000004.1"/>
</dbReference>
<evidence type="ECO:0000256" key="1">
    <source>
        <dbReference type="ARBA" id="ARBA00022737"/>
    </source>
</evidence>
<dbReference type="STRING" id="1122142.SAMN02910414_00011"/>